<gene>
    <name evidence="1" type="primary">Ocil</name>
    <name evidence="1" type="ORF">E2C01_045955</name>
</gene>
<dbReference type="Gene3D" id="3.10.100.10">
    <property type="entry name" value="Mannose-Binding Protein A, subunit A"/>
    <property type="match status" value="1"/>
</dbReference>
<keyword evidence="2" id="KW-1185">Reference proteome</keyword>
<dbReference type="AlphaFoldDB" id="A0A5B7G3R9"/>
<reference evidence="1 2" key="1">
    <citation type="submission" date="2019-05" db="EMBL/GenBank/DDBJ databases">
        <title>Another draft genome of Portunus trituberculatus and its Hox gene families provides insights of decapod evolution.</title>
        <authorList>
            <person name="Jeong J.-H."/>
            <person name="Song I."/>
            <person name="Kim S."/>
            <person name="Choi T."/>
            <person name="Kim D."/>
            <person name="Ryu S."/>
            <person name="Kim W."/>
        </authorList>
    </citation>
    <scope>NUCLEOTIDE SEQUENCE [LARGE SCALE GENOMIC DNA]</scope>
    <source>
        <tissue evidence="1">Muscle</tissue>
    </source>
</reference>
<evidence type="ECO:0000313" key="1">
    <source>
        <dbReference type="EMBL" id="MPC52095.1"/>
    </source>
</evidence>
<dbReference type="InterPro" id="IPR016186">
    <property type="entry name" value="C-type_lectin-like/link_sf"/>
</dbReference>
<name>A0A5B7G3R9_PORTR</name>
<dbReference type="SUPFAM" id="SSF56436">
    <property type="entry name" value="C-type lectin-like"/>
    <property type="match status" value="1"/>
</dbReference>
<dbReference type="EMBL" id="VSRR010010617">
    <property type="protein sequence ID" value="MPC52095.1"/>
    <property type="molecule type" value="Genomic_DNA"/>
</dbReference>
<accession>A0A5B7G3R9</accession>
<protein>
    <submittedName>
        <fullName evidence="1">C-type lectin domain family 2 member D5</fullName>
    </submittedName>
</protein>
<dbReference type="GO" id="GO:0030246">
    <property type="term" value="F:carbohydrate binding"/>
    <property type="evidence" value="ECO:0007669"/>
    <property type="project" value="UniProtKB-KW"/>
</dbReference>
<organism evidence="1 2">
    <name type="scientific">Portunus trituberculatus</name>
    <name type="common">Swimming crab</name>
    <name type="synonym">Neptunus trituberculatus</name>
    <dbReference type="NCBI Taxonomy" id="210409"/>
    <lineage>
        <taxon>Eukaryota</taxon>
        <taxon>Metazoa</taxon>
        <taxon>Ecdysozoa</taxon>
        <taxon>Arthropoda</taxon>
        <taxon>Crustacea</taxon>
        <taxon>Multicrustacea</taxon>
        <taxon>Malacostraca</taxon>
        <taxon>Eumalacostraca</taxon>
        <taxon>Eucarida</taxon>
        <taxon>Decapoda</taxon>
        <taxon>Pleocyemata</taxon>
        <taxon>Brachyura</taxon>
        <taxon>Eubrachyura</taxon>
        <taxon>Portunoidea</taxon>
        <taxon>Portunidae</taxon>
        <taxon>Portuninae</taxon>
        <taxon>Portunus</taxon>
    </lineage>
</organism>
<dbReference type="Proteomes" id="UP000324222">
    <property type="component" value="Unassembled WGS sequence"/>
</dbReference>
<comment type="caution">
    <text evidence="1">The sequence shown here is derived from an EMBL/GenBank/DDBJ whole genome shotgun (WGS) entry which is preliminary data.</text>
</comment>
<dbReference type="InterPro" id="IPR016187">
    <property type="entry name" value="CTDL_fold"/>
</dbReference>
<proteinExistence type="predicted"/>
<keyword evidence="1" id="KW-0430">Lectin</keyword>
<evidence type="ECO:0000313" key="2">
    <source>
        <dbReference type="Proteomes" id="UP000324222"/>
    </source>
</evidence>
<dbReference type="OrthoDB" id="6133475at2759"/>
<sequence length="134" mass="15274">MHVPCFISLTIVIKLFNPYFPTGKVYGQIEVQHKRYACPPDFIHLGHRCYYFSSEMATWHSAHFMCKDLGSQLAELETRWEDNNIRSYLNRPEFASAIESDSLFLFLLSKISFPAVPNASASPATEPRLNLATA</sequence>